<evidence type="ECO:0008006" key="4">
    <source>
        <dbReference type="Google" id="ProtNLM"/>
    </source>
</evidence>
<feature type="non-terminal residue" evidence="2">
    <location>
        <position position="80"/>
    </location>
</feature>
<dbReference type="Gene3D" id="3.30.420.10">
    <property type="entry name" value="Ribonuclease H-like superfamily/Ribonuclease H"/>
    <property type="match status" value="1"/>
</dbReference>
<name>E2AGY7_CAMFO</name>
<keyword evidence="1" id="KW-0472">Membrane</keyword>
<dbReference type="EMBL" id="GL439434">
    <property type="protein sequence ID" value="EFN67302.1"/>
    <property type="molecule type" value="Genomic_DNA"/>
</dbReference>
<dbReference type="Proteomes" id="UP000000311">
    <property type="component" value="Unassembled WGS sequence"/>
</dbReference>
<evidence type="ECO:0000313" key="3">
    <source>
        <dbReference type="Proteomes" id="UP000000311"/>
    </source>
</evidence>
<keyword evidence="1" id="KW-1133">Transmembrane helix</keyword>
<gene>
    <name evidence="2" type="ORF">EAG_15084</name>
</gene>
<sequence>YKKGRHPIKFLHDKAWPHVAKLTKGILLEHDWVVLPSIFIAHSVLYYLFPSMQQALSDRKFRNVKERNKKMIRRIYRKTE</sequence>
<keyword evidence="3" id="KW-1185">Reference proteome</keyword>
<dbReference type="GO" id="GO:0003676">
    <property type="term" value="F:nucleic acid binding"/>
    <property type="evidence" value="ECO:0007669"/>
    <property type="project" value="InterPro"/>
</dbReference>
<evidence type="ECO:0000313" key="2">
    <source>
        <dbReference type="EMBL" id="EFN67302.1"/>
    </source>
</evidence>
<feature type="transmembrane region" description="Helical" evidence="1">
    <location>
        <begin position="32"/>
        <end position="49"/>
    </location>
</feature>
<dbReference type="InterPro" id="IPR036397">
    <property type="entry name" value="RNaseH_sf"/>
</dbReference>
<dbReference type="InParanoid" id="E2AGY7"/>
<accession>E2AGY7</accession>
<organism evidence="3">
    <name type="scientific">Camponotus floridanus</name>
    <name type="common">Florida carpenter ant</name>
    <dbReference type="NCBI Taxonomy" id="104421"/>
    <lineage>
        <taxon>Eukaryota</taxon>
        <taxon>Metazoa</taxon>
        <taxon>Ecdysozoa</taxon>
        <taxon>Arthropoda</taxon>
        <taxon>Hexapoda</taxon>
        <taxon>Insecta</taxon>
        <taxon>Pterygota</taxon>
        <taxon>Neoptera</taxon>
        <taxon>Endopterygota</taxon>
        <taxon>Hymenoptera</taxon>
        <taxon>Apocrita</taxon>
        <taxon>Aculeata</taxon>
        <taxon>Formicoidea</taxon>
        <taxon>Formicidae</taxon>
        <taxon>Formicinae</taxon>
        <taxon>Camponotus</taxon>
    </lineage>
</organism>
<proteinExistence type="predicted"/>
<feature type="non-terminal residue" evidence="2">
    <location>
        <position position="1"/>
    </location>
</feature>
<dbReference type="AlphaFoldDB" id="E2AGY7"/>
<reference evidence="2 3" key="1">
    <citation type="journal article" date="2010" name="Science">
        <title>Genomic comparison of the ants Camponotus floridanus and Harpegnathos saltator.</title>
        <authorList>
            <person name="Bonasio R."/>
            <person name="Zhang G."/>
            <person name="Ye C."/>
            <person name="Mutti N.S."/>
            <person name="Fang X."/>
            <person name="Qin N."/>
            <person name="Donahue G."/>
            <person name="Yang P."/>
            <person name="Li Q."/>
            <person name="Li C."/>
            <person name="Zhang P."/>
            <person name="Huang Z."/>
            <person name="Berger S.L."/>
            <person name="Reinberg D."/>
            <person name="Wang J."/>
            <person name="Liebig J."/>
        </authorList>
    </citation>
    <scope>NUCLEOTIDE SEQUENCE [LARGE SCALE GENOMIC DNA]</scope>
    <source>
        <strain evidence="3">C129</strain>
    </source>
</reference>
<protein>
    <recommendedName>
        <fullName evidence="4">Histone-lysine N-methyltransferase SETMAR</fullName>
    </recommendedName>
</protein>
<evidence type="ECO:0000256" key="1">
    <source>
        <dbReference type="SAM" id="Phobius"/>
    </source>
</evidence>
<keyword evidence="1" id="KW-0812">Transmembrane</keyword>